<evidence type="ECO:0000313" key="2">
    <source>
        <dbReference type="Proteomes" id="UP000308430"/>
    </source>
</evidence>
<dbReference type="EMBL" id="SSOC01000001">
    <property type="protein sequence ID" value="THF67462.1"/>
    <property type="molecule type" value="Genomic_DNA"/>
</dbReference>
<dbReference type="AlphaFoldDB" id="A0A4S4B458"/>
<organism evidence="1 2">
    <name type="scientific">Pseudothauera nasutitermitis</name>
    <dbReference type="NCBI Taxonomy" id="2565930"/>
    <lineage>
        <taxon>Bacteria</taxon>
        <taxon>Pseudomonadati</taxon>
        <taxon>Pseudomonadota</taxon>
        <taxon>Betaproteobacteria</taxon>
        <taxon>Rhodocyclales</taxon>
        <taxon>Zoogloeaceae</taxon>
        <taxon>Pseudothauera</taxon>
    </lineage>
</organism>
<comment type="caution">
    <text evidence="1">The sequence shown here is derived from an EMBL/GenBank/DDBJ whole genome shotgun (WGS) entry which is preliminary data.</text>
</comment>
<reference evidence="1 2" key="1">
    <citation type="submission" date="2019-04" db="EMBL/GenBank/DDBJ databases">
        <title>Azoarcus nasutitermitis sp. nov. isolated from termite nest.</title>
        <authorList>
            <person name="Lin S.-Y."/>
            <person name="Hameed A."/>
            <person name="Hsu Y.-H."/>
            <person name="Young C.-C."/>
        </authorList>
    </citation>
    <scope>NUCLEOTIDE SEQUENCE [LARGE SCALE GENOMIC DNA]</scope>
    <source>
        <strain evidence="1 2">CC-YHH838</strain>
    </source>
</reference>
<dbReference type="Proteomes" id="UP000308430">
    <property type="component" value="Unassembled WGS sequence"/>
</dbReference>
<gene>
    <name evidence="1" type="ORF">E6C76_03605</name>
</gene>
<proteinExistence type="predicted"/>
<sequence length="141" mass="15925">MPAVQQHQTPIPTHVDSIDDFLDATREILTDTVDNWSYLLFPERLRPQIEAAWDDLNFELTRIEIQDADLAEVGLEGAQLDLKLSAVSEALSDFARAPDVRKLLGVFDWLLAVLGSLAAVSKRVEQIKEFIEVLRKLIDAR</sequence>
<keyword evidence="2" id="KW-1185">Reference proteome</keyword>
<protein>
    <submittedName>
        <fullName evidence="1">Uncharacterized protein</fullName>
    </submittedName>
</protein>
<dbReference type="RefSeq" id="WP_136346871.1">
    <property type="nucleotide sequence ID" value="NZ_SSOC01000001.1"/>
</dbReference>
<evidence type="ECO:0000313" key="1">
    <source>
        <dbReference type="EMBL" id="THF67462.1"/>
    </source>
</evidence>
<name>A0A4S4B458_9RHOO</name>
<accession>A0A4S4B458</accession>